<dbReference type="PROSITE" id="PS51257">
    <property type="entry name" value="PROKAR_LIPOPROTEIN"/>
    <property type="match status" value="1"/>
</dbReference>
<proteinExistence type="predicted"/>
<feature type="compositionally biased region" description="Gly residues" evidence="1">
    <location>
        <begin position="349"/>
        <end position="366"/>
    </location>
</feature>
<evidence type="ECO:0000256" key="1">
    <source>
        <dbReference type="SAM" id="MobiDB-lite"/>
    </source>
</evidence>
<feature type="region of interest" description="Disordered" evidence="1">
    <location>
        <begin position="210"/>
        <end position="366"/>
    </location>
</feature>
<feature type="compositionally biased region" description="Polar residues" evidence="1">
    <location>
        <begin position="217"/>
        <end position="226"/>
    </location>
</feature>
<gene>
    <name evidence="3" type="ORF">H7U12_12485</name>
</gene>
<comment type="caution">
    <text evidence="3">The sequence shown here is derived from an EMBL/GenBank/DDBJ whole genome shotgun (WGS) entry which is preliminary data.</text>
</comment>
<dbReference type="EMBL" id="JACOAF010000030">
    <property type="protein sequence ID" value="MBC3540501.1"/>
    <property type="molecule type" value="Genomic_DNA"/>
</dbReference>
<sequence>MKYTKNKLLILPLLGFLAAGCSTSSNLQTSETDDVYFSSSDKVTYVEPAPQEDATAYAEEVDGGDDSRDITERVSDPESYAQRRSSNNTPYQYSYYDAPFGNPYYAYQSPFYYPGRYYSRAVMMDPWMDPFYDPFYGPSMARMAMYDPFWPRTGLSIGIGIGFGRYYNPWGYGGYGYGYNPYRYGGYYGGGYYDNVYGGGRVVASRVAYGRRDDRSTNTSGRNPNISRDGRGSIASPGTSRSSAATAVEPGYRGRATSRGGVADADGTIQTRRRTAAPSGSQTQEISVPAQERRSRTSGVSSEGGQPTRRQRTDYTPAPRPTETRTRSYEPAPSRSYEPSRSSSSSSSSGGGGGGSSSGGGRRGRN</sequence>
<feature type="region of interest" description="Disordered" evidence="1">
    <location>
        <begin position="58"/>
        <end position="87"/>
    </location>
</feature>
<evidence type="ECO:0000313" key="4">
    <source>
        <dbReference type="Proteomes" id="UP000659698"/>
    </source>
</evidence>
<dbReference type="RefSeq" id="WP_186638407.1">
    <property type="nucleotide sequence ID" value="NZ_JACOAF010000030.1"/>
</dbReference>
<name>A0ABR6VV60_9BACT</name>
<keyword evidence="4" id="KW-1185">Reference proteome</keyword>
<accession>A0ABR6VV60</accession>
<evidence type="ECO:0000313" key="3">
    <source>
        <dbReference type="EMBL" id="MBC3540501.1"/>
    </source>
</evidence>
<feature type="compositionally biased region" description="Basic and acidic residues" evidence="1">
    <location>
        <begin position="65"/>
        <end position="76"/>
    </location>
</feature>
<organism evidence="3 4">
    <name type="scientific">Rufibacter sediminis</name>
    <dbReference type="NCBI Taxonomy" id="2762756"/>
    <lineage>
        <taxon>Bacteria</taxon>
        <taxon>Pseudomonadati</taxon>
        <taxon>Bacteroidota</taxon>
        <taxon>Cytophagia</taxon>
        <taxon>Cytophagales</taxon>
        <taxon>Hymenobacteraceae</taxon>
        <taxon>Rufibacter</taxon>
    </lineage>
</organism>
<keyword evidence="2" id="KW-0732">Signal</keyword>
<protein>
    <submittedName>
        <fullName evidence="3">Uncharacterized protein</fullName>
    </submittedName>
</protein>
<feature type="compositionally biased region" description="Polar residues" evidence="1">
    <location>
        <begin position="236"/>
        <end position="245"/>
    </location>
</feature>
<dbReference type="Proteomes" id="UP000659698">
    <property type="component" value="Unassembled WGS sequence"/>
</dbReference>
<feature type="chain" id="PRO_5046107669" evidence="2">
    <location>
        <begin position="28"/>
        <end position="366"/>
    </location>
</feature>
<reference evidence="3 4" key="1">
    <citation type="journal article" date="2019" name="Int. J. Syst. Evol. Microbiol.">
        <title>Rufibacter sediminis sp. nov., isolated from freshwater lake sediment.</title>
        <authorList>
            <person name="Qu J.H."/>
            <person name="Zhang L.J."/>
            <person name="Fu Y.H."/>
            <person name="Li H.F."/>
        </authorList>
    </citation>
    <scope>NUCLEOTIDE SEQUENCE [LARGE SCALE GENOMIC DNA]</scope>
    <source>
        <strain evidence="3 4">H-1</strain>
    </source>
</reference>
<evidence type="ECO:0000256" key="2">
    <source>
        <dbReference type="SAM" id="SignalP"/>
    </source>
</evidence>
<feature type="signal peptide" evidence="2">
    <location>
        <begin position="1"/>
        <end position="27"/>
    </location>
</feature>